<evidence type="ECO:0000313" key="1">
    <source>
        <dbReference type="EMBL" id="CAF3851299.1"/>
    </source>
</evidence>
<name>A0A819EJF3_9BILA</name>
<protein>
    <submittedName>
        <fullName evidence="1">Uncharacterized protein</fullName>
    </submittedName>
</protein>
<sequence length="96" mass="11124">MSSRSIATQHSYSSRSCPQELVEIEITKEFYTIRNIFLEESFVNLTGFFQIEIDRVIRAVEKSLNDLQSAMNDLIILNDSFRQILDSIYDDDAPID</sequence>
<proteinExistence type="predicted"/>
<dbReference type="Gene3D" id="1.20.1270.280">
    <property type="match status" value="1"/>
</dbReference>
<gene>
    <name evidence="1" type="ORF">OTI717_LOCUS21179</name>
</gene>
<dbReference type="EMBL" id="CAJOAX010003386">
    <property type="protein sequence ID" value="CAF3851299.1"/>
    <property type="molecule type" value="Genomic_DNA"/>
</dbReference>
<dbReference type="Proteomes" id="UP000663823">
    <property type="component" value="Unassembled WGS sequence"/>
</dbReference>
<evidence type="ECO:0000313" key="2">
    <source>
        <dbReference type="Proteomes" id="UP000663823"/>
    </source>
</evidence>
<organism evidence="1 2">
    <name type="scientific">Rotaria sordida</name>
    <dbReference type="NCBI Taxonomy" id="392033"/>
    <lineage>
        <taxon>Eukaryota</taxon>
        <taxon>Metazoa</taxon>
        <taxon>Spiralia</taxon>
        <taxon>Gnathifera</taxon>
        <taxon>Rotifera</taxon>
        <taxon>Eurotatoria</taxon>
        <taxon>Bdelloidea</taxon>
        <taxon>Philodinida</taxon>
        <taxon>Philodinidae</taxon>
        <taxon>Rotaria</taxon>
    </lineage>
</organism>
<reference evidence="1" key="1">
    <citation type="submission" date="2021-02" db="EMBL/GenBank/DDBJ databases">
        <authorList>
            <person name="Nowell W R."/>
        </authorList>
    </citation>
    <scope>NUCLEOTIDE SEQUENCE</scope>
</reference>
<dbReference type="AlphaFoldDB" id="A0A819EJF3"/>
<accession>A0A819EJF3</accession>
<comment type="caution">
    <text evidence="1">The sequence shown here is derived from an EMBL/GenBank/DDBJ whole genome shotgun (WGS) entry which is preliminary data.</text>
</comment>